<feature type="transmembrane region" description="Helical" evidence="1">
    <location>
        <begin position="324"/>
        <end position="343"/>
    </location>
</feature>
<evidence type="ECO:0008006" key="4">
    <source>
        <dbReference type="Google" id="ProtNLM"/>
    </source>
</evidence>
<sequence length="387" mass="39655">MTLRHDPWRVLFPLGVLLAWAGVLEWLLYAVGATAEYRAVFHATAQIQGFMTCLAVGFLYTFVPRRTAAAEPTHLQLAVAAAAPVAATLAALDGRVALAQALWGAGLLNVAVFVSRRVLGRAGLRGLPGVFVWVPAGLAAAVIGAVLVAVAAVLGPAEEPELWRLGRGLLLQGFLTALVVGVGGTMIPVLTRGPGAAAPAAGSASGRAAQTIAAALFLASFPLEAYLAPRAGLALRGVISGAVLVSEARLWRPPSIPGLHRWLIWSSAWLLPAGYLAAAAAPEPRSTALHVVFVGGFALMALSVSLHVALSHAGRPDALASSPWQVRAMAGLLLVALASRLLAGVDAARSRPWLGLASGAFLLATVAWGSLVGAAVRAAAKSREASA</sequence>
<keyword evidence="1" id="KW-0472">Membrane</keyword>
<organism evidence="2 3">
    <name type="scientific">Anaeromyxobacter oryzae</name>
    <dbReference type="NCBI Taxonomy" id="2918170"/>
    <lineage>
        <taxon>Bacteria</taxon>
        <taxon>Pseudomonadati</taxon>
        <taxon>Myxococcota</taxon>
        <taxon>Myxococcia</taxon>
        <taxon>Myxococcales</taxon>
        <taxon>Cystobacterineae</taxon>
        <taxon>Anaeromyxobacteraceae</taxon>
        <taxon>Anaeromyxobacter</taxon>
    </lineage>
</organism>
<keyword evidence="1" id="KW-1133">Transmembrane helix</keyword>
<dbReference type="InterPro" id="IPR010266">
    <property type="entry name" value="NnrS"/>
</dbReference>
<feature type="transmembrane region" description="Helical" evidence="1">
    <location>
        <begin position="12"/>
        <end position="31"/>
    </location>
</feature>
<feature type="transmembrane region" description="Helical" evidence="1">
    <location>
        <begin position="75"/>
        <end position="92"/>
    </location>
</feature>
<name>A0ABM7X1M3_9BACT</name>
<feature type="transmembrane region" description="Helical" evidence="1">
    <location>
        <begin position="262"/>
        <end position="281"/>
    </location>
</feature>
<feature type="transmembrane region" description="Helical" evidence="1">
    <location>
        <begin position="131"/>
        <end position="157"/>
    </location>
</feature>
<dbReference type="EMBL" id="AP025591">
    <property type="protein sequence ID" value="BDG05687.1"/>
    <property type="molecule type" value="Genomic_DNA"/>
</dbReference>
<keyword evidence="1" id="KW-0812">Transmembrane</keyword>
<dbReference type="Pfam" id="PF05940">
    <property type="entry name" value="NnrS"/>
    <property type="match status" value="1"/>
</dbReference>
<feature type="transmembrane region" description="Helical" evidence="1">
    <location>
        <begin position="287"/>
        <end position="312"/>
    </location>
</feature>
<feature type="transmembrane region" description="Helical" evidence="1">
    <location>
        <begin position="98"/>
        <end position="119"/>
    </location>
</feature>
<dbReference type="Proteomes" id="UP001162891">
    <property type="component" value="Chromosome"/>
</dbReference>
<gene>
    <name evidence="2" type="ORF">AMOR_46830</name>
</gene>
<keyword evidence="3" id="KW-1185">Reference proteome</keyword>
<accession>A0ABM7X1M3</accession>
<evidence type="ECO:0000256" key="1">
    <source>
        <dbReference type="SAM" id="Phobius"/>
    </source>
</evidence>
<evidence type="ECO:0000313" key="3">
    <source>
        <dbReference type="Proteomes" id="UP001162891"/>
    </source>
</evidence>
<reference evidence="3" key="1">
    <citation type="journal article" date="2022" name="Int. J. Syst. Evol. Microbiol.">
        <title>Anaeromyxobacter oryzae sp. nov., Anaeromyxobacter diazotrophicus sp. nov. and Anaeromyxobacter paludicola sp. nov., isolated from paddy soils.</title>
        <authorList>
            <person name="Itoh H."/>
            <person name="Xu Z."/>
            <person name="Mise K."/>
            <person name="Masuda Y."/>
            <person name="Ushijima N."/>
            <person name="Hayakawa C."/>
            <person name="Shiratori Y."/>
            <person name="Senoo K."/>
        </authorList>
    </citation>
    <scope>NUCLEOTIDE SEQUENCE [LARGE SCALE GENOMIC DNA]</scope>
    <source>
        <strain evidence="3">Red232</strain>
    </source>
</reference>
<feature type="transmembrane region" description="Helical" evidence="1">
    <location>
        <begin position="211"/>
        <end position="227"/>
    </location>
</feature>
<feature type="transmembrane region" description="Helical" evidence="1">
    <location>
        <begin position="355"/>
        <end position="376"/>
    </location>
</feature>
<proteinExistence type="predicted"/>
<feature type="transmembrane region" description="Helical" evidence="1">
    <location>
        <begin position="43"/>
        <end position="63"/>
    </location>
</feature>
<evidence type="ECO:0000313" key="2">
    <source>
        <dbReference type="EMBL" id="BDG05687.1"/>
    </source>
</evidence>
<protein>
    <recommendedName>
        <fullName evidence="4">NnrS family protein</fullName>
    </recommendedName>
</protein>
<feature type="transmembrane region" description="Helical" evidence="1">
    <location>
        <begin position="169"/>
        <end position="190"/>
    </location>
</feature>